<feature type="domain" description="GspD-like N0" evidence="5">
    <location>
        <begin position="7"/>
        <end position="76"/>
    </location>
</feature>
<dbReference type="Pfam" id="PF21305">
    <property type="entry name" value="type_II_gspD_N0"/>
    <property type="match status" value="1"/>
</dbReference>
<dbReference type="PANTHER" id="PTHR30332:SF24">
    <property type="entry name" value="SECRETIN GSPD-RELATED"/>
    <property type="match status" value="1"/>
</dbReference>
<dbReference type="Pfam" id="PF03958">
    <property type="entry name" value="Secretin_N"/>
    <property type="match status" value="2"/>
</dbReference>
<keyword evidence="3" id="KW-0472">Membrane</keyword>
<proteinExistence type="predicted"/>
<organism evidence="6">
    <name type="scientific">marine metagenome</name>
    <dbReference type="NCBI Taxonomy" id="408172"/>
    <lineage>
        <taxon>unclassified sequences</taxon>
        <taxon>metagenomes</taxon>
        <taxon>ecological metagenomes</taxon>
    </lineage>
</organism>
<evidence type="ECO:0000256" key="3">
    <source>
        <dbReference type="ARBA" id="ARBA00023136"/>
    </source>
</evidence>
<evidence type="ECO:0008006" key="7">
    <source>
        <dbReference type="Google" id="ProtNLM"/>
    </source>
</evidence>
<evidence type="ECO:0000313" key="6">
    <source>
        <dbReference type="EMBL" id="SVE59362.1"/>
    </source>
</evidence>
<dbReference type="GO" id="GO:0009306">
    <property type="term" value="P:protein secretion"/>
    <property type="evidence" value="ECO:0007669"/>
    <property type="project" value="TreeGrafter"/>
</dbReference>
<dbReference type="GO" id="GO:0015627">
    <property type="term" value="C:type II protein secretion system complex"/>
    <property type="evidence" value="ECO:0007669"/>
    <property type="project" value="TreeGrafter"/>
</dbReference>
<dbReference type="Gene3D" id="3.30.1370.120">
    <property type="match status" value="2"/>
</dbReference>
<sequence>GDGGLTINFDKVELPVFVKFISRATGRNFVFAEKVAGYVTVVSPTPVSVDEAFAVLESALAVRGLTTVDDGVLIRIVPIKDARTAGGSVISKGPRAVGFTTRLIPLDHIGAEDIAKTLSPLVSKDGSLLPYGPSNTLIVSDLANNVARMAAIVATLDVPGHEEQVEVIALAHADAGALAAELQKILWSDSDKATKDERRMRIVPDERTNSLVVVASPSDTHRIQRLVEGL</sequence>
<feature type="domain" description="NolW-like" evidence="4">
    <location>
        <begin position="165"/>
        <end position="230"/>
    </location>
</feature>
<protein>
    <recommendedName>
        <fullName evidence="7">NolW-like domain-containing protein</fullName>
    </recommendedName>
</protein>
<accession>A0A383EQZ8</accession>
<name>A0A383EQZ8_9ZZZZ</name>
<gene>
    <name evidence="6" type="ORF">METZ01_LOCUS512216</name>
</gene>
<evidence type="ECO:0000259" key="4">
    <source>
        <dbReference type="Pfam" id="PF03958"/>
    </source>
</evidence>
<comment type="subcellular location">
    <subcellularLocation>
        <location evidence="1">Membrane</location>
    </subcellularLocation>
</comment>
<evidence type="ECO:0000256" key="1">
    <source>
        <dbReference type="ARBA" id="ARBA00004370"/>
    </source>
</evidence>
<evidence type="ECO:0000259" key="5">
    <source>
        <dbReference type="Pfam" id="PF21305"/>
    </source>
</evidence>
<dbReference type="InterPro" id="IPR049371">
    <property type="entry name" value="GspD-like_N0"/>
</dbReference>
<evidence type="ECO:0000256" key="2">
    <source>
        <dbReference type="ARBA" id="ARBA00022729"/>
    </source>
</evidence>
<feature type="non-terminal residue" evidence="6">
    <location>
        <position position="230"/>
    </location>
</feature>
<keyword evidence="2" id="KW-0732">Signal</keyword>
<dbReference type="PANTHER" id="PTHR30332">
    <property type="entry name" value="PROBABLE GENERAL SECRETION PATHWAY PROTEIN D"/>
    <property type="match status" value="1"/>
</dbReference>
<feature type="domain" description="NolW-like" evidence="4">
    <location>
        <begin position="101"/>
        <end position="160"/>
    </location>
</feature>
<reference evidence="6" key="1">
    <citation type="submission" date="2018-05" db="EMBL/GenBank/DDBJ databases">
        <authorList>
            <person name="Lanie J.A."/>
            <person name="Ng W.-L."/>
            <person name="Kazmierczak K.M."/>
            <person name="Andrzejewski T.M."/>
            <person name="Davidsen T.M."/>
            <person name="Wayne K.J."/>
            <person name="Tettelin H."/>
            <person name="Glass J.I."/>
            <person name="Rusch D."/>
            <person name="Podicherti R."/>
            <person name="Tsui H.-C.T."/>
            <person name="Winkler M.E."/>
        </authorList>
    </citation>
    <scope>NUCLEOTIDE SEQUENCE</scope>
</reference>
<dbReference type="GO" id="GO:0016020">
    <property type="term" value="C:membrane"/>
    <property type="evidence" value="ECO:0007669"/>
    <property type="project" value="UniProtKB-SubCell"/>
</dbReference>
<dbReference type="InterPro" id="IPR005644">
    <property type="entry name" value="NolW-like"/>
</dbReference>
<dbReference type="EMBL" id="UINC01228162">
    <property type="protein sequence ID" value="SVE59362.1"/>
    <property type="molecule type" value="Genomic_DNA"/>
</dbReference>
<dbReference type="InterPro" id="IPR038591">
    <property type="entry name" value="NolW-like_sf"/>
</dbReference>
<dbReference type="InterPro" id="IPR050810">
    <property type="entry name" value="Bact_Secretion_Sys_Channel"/>
</dbReference>
<feature type="non-terminal residue" evidence="6">
    <location>
        <position position="1"/>
    </location>
</feature>
<dbReference type="AlphaFoldDB" id="A0A383EQZ8"/>